<comment type="caution">
    <text evidence="3">The sequence shown here is derived from an EMBL/GenBank/DDBJ whole genome shotgun (WGS) entry which is preliminary data.</text>
</comment>
<feature type="transmembrane region" description="Helical" evidence="2">
    <location>
        <begin position="356"/>
        <end position="383"/>
    </location>
</feature>
<evidence type="ECO:0008006" key="5">
    <source>
        <dbReference type="Google" id="ProtNLM"/>
    </source>
</evidence>
<protein>
    <recommendedName>
        <fullName evidence="5">G domain-containing protein</fullName>
    </recommendedName>
</protein>
<evidence type="ECO:0000256" key="1">
    <source>
        <dbReference type="SAM" id="MobiDB-lite"/>
    </source>
</evidence>
<evidence type="ECO:0000313" key="3">
    <source>
        <dbReference type="EMBL" id="KAG0474141.1"/>
    </source>
</evidence>
<dbReference type="PANTHER" id="PTHR14241:SF24">
    <property type="entry name" value="G DOMAIN-CONTAINING PROTEIN"/>
    <property type="match status" value="1"/>
</dbReference>
<sequence>MRSTVTPQRSTGGRDADVDGDSETGVPCSCWWRSLPEFEDFAGVGTPRATAARTSTARMRVVREMERLASAAAYSLDDLRHRLLTYRAGDLWFPAGGLGKQDTDIPPVITLLFLGFAGVGKSSLVNLMYSVLGRSGFIPFAHTTNPAGSDGKTTCLEEHNVLRSMKNGFCVFDSPGFDYSHISAGLDELTEWMEVGVRHRQVCKPSADTSSTPSTSSSTVVANRFARRRVNCAVVIASLSELHRSLLTSHLLPLDATRQLFRHHSIRETCNDGPILILTHGDELTPDERIDTRVAICEYLGITETTGIYDVPCANEYGVHIDDFDPVTAYAVAEAVYRALVVADRCHPPKPGLKDWLLVLISWLMFALSSFFAFLSCCCSKLAKMNRDYQKMR</sequence>
<keyword evidence="2" id="KW-1133">Transmembrane helix</keyword>
<dbReference type="AlphaFoldDB" id="A0A835QIX2"/>
<organism evidence="3 4">
    <name type="scientific">Vanilla planifolia</name>
    <name type="common">Vanilla</name>
    <dbReference type="NCBI Taxonomy" id="51239"/>
    <lineage>
        <taxon>Eukaryota</taxon>
        <taxon>Viridiplantae</taxon>
        <taxon>Streptophyta</taxon>
        <taxon>Embryophyta</taxon>
        <taxon>Tracheophyta</taxon>
        <taxon>Spermatophyta</taxon>
        <taxon>Magnoliopsida</taxon>
        <taxon>Liliopsida</taxon>
        <taxon>Asparagales</taxon>
        <taxon>Orchidaceae</taxon>
        <taxon>Vanilloideae</taxon>
        <taxon>Vanilleae</taxon>
        <taxon>Vanilla</taxon>
    </lineage>
</organism>
<dbReference type="Proteomes" id="UP000636800">
    <property type="component" value="Chromosome 7"/>
</dbReference>
<accession>A0A835QIX2</accession>
<gene>
    <name evidence="3" type="ORF">HPP92_015998</name>
</gene>
<dbReference type="EMBL" id="JADCNL010000007">
    <property type="protein sequence ID" value="KAG0474141.1"/>
    <property type="molecule type" value="Genomic_DNA"/>
</dbReference>
<evidence type="ECO:0000256" key="2">
    <source>
        <dbReference type="SAM" id="Phobius"/>
    </source>
</evidence>
<dbReference type="SUPFAM" id="SSF52540">
    <property type="entry name" value="P-loop containing nucleoside triphosphate hydrolases"/>
    <property type="match status" value="1"/>
</dbReference>
<feature type="compositionally biased region" description="Polar residues" evidence="1">
    <location>
        <begin position="1"/>
        <end position="11"/>
    </location>
</feature>
<keyword evidence="2" id="KW-0472">Membrane</keyword>
<evidence type="ECO:0000313" key="4">
    <source>
        <dbReference type="Proteomes" id="UP000636800"/>
    </source>
</evidence>
<proteinExistence type="predicted"/>
<name>A0A835QIX2_VANPL</name>
<dbReference type="InterPro" id="IPR027417">
    <property type="entry name" value="P-loop_NTPase"/>
</dbReference>
<keyword evidence="2" id="KW-0812">Transmembrane</keyword>
<keyword evidence="4" id="KW-1185">Reference proteome</keyword>
<feature type="region of interest" description="Disordered" evidence="1">
    <location>
        <begin position="1"/>
        <end position="24"/>
    </location>
</feature>
<dbReference type="OrthoDB" id="1936456at2759"/>
<dbReference type="Gene3D" id="3.40.50.300">
    <property type="entry name" value="P-loop containing nucleotide triphosphate hydrolases"/>
    <property type="match status" value="1"/>
</dbReference>
<dbReference type="PANTHER" id="PTHR14241">
    <property type="entry name" value="INTERFERON-INDUCED PROTEIN 44"/>
    <property type="match status" value="1"/>
</dbReference>
<reference evidence="3 4" key="1">
    <citation type="journal article" date="2020" name="Nat. Food">
        <title>A phased Vanilla planifolia genome enables genetic improvement of flavour and production.</title>
        <authorList>
            <person name="Hasing T."/>
            <person name="Tang H."/>
            <person name="Brym M."/>
            <person name="Khazi F."/>
            <person name="Huang T."/>
            <person name="Chambers A.H."/>
        </authorList>
    </citation>
    <scope>NUCLEOTIDE SEQUENCE [LARGE SCALE GENOMIC DNA]</scope>
    <source>
        <tissue evidence="3">Leaf</tissue>
    </source>
</reference>